<evidence type="ECO:0000313" key="2">
    <source>
        <dbReference type="EMBL" id="PGO29180.1"/>
    </source>
</evidence>
<accession>A0A2B9PQU4</accession>
<dbReference type="RefSeq" id="WP_098764297.1">
    <property type="nucleotide sequence ID" value="NZ_NUIL01000015.1"/>
</dbReference>
<organism evidence="2 3">
    <name type="scientific">Bacillus cereus</name>
    <dbReference type="NCBI Taxonomy" id="1396"/>
    <lineage>
        <taxon>Bacteria</taxon>
        <taxon>Bacillati</taxon>
        <taxon>Bacillota</taxon>
        <taxon>Bacilli</taxon>
        <taxon>Bacillales</taxon>
        <taxon>Bacillaceae</taxon>
        <taxon>Bacillus</taxon>
        <taxon>Bacillus cereus group</taxon>
    </lineage>
</organism>
<reference evidence="2 3" key="1">
    <citation type="submission" date="2017-09" db="EMBL/GenBank/DDBJ databases">
        <title>Large-scale bioinformatics analysis of Bacillus genomes uncovers conserved roles of natural products in bacterial physiology.</title>
        <authorList>
            <consortium name="Agbiome Team Llc"/>
            <person name="Bleich R.M."/>
            <person name="Grubbs K.J."/>
            <person name="Santa Maria K.C."/>
            <person name="Allen S.E."/>
            <person name="Farag S."/>
            <person name="Shank E.A."/>
            <person name="Bowers A."/>
        </authorList>
    </citation>
    <scope>NUCLEOTIDE SEQUENCE [LARGE SCALE GENOMIC DNA]</scope>
    <source>
        <strain evidence="2 3">AFS050027</strain>
    </source>
</reference>
<evidence type="ECO:0000256" key="1">
    <source>
        <dbReference type="SAM" id="MobiDB-lite"/>
    </source>
</evidence>
<evidence type="ECO:0000313" key="3">
    <source>
        <dbReference type="Proteomes" id="UP000223777"/>
    </source>
</evidence>
<dbReference type="AlphaFoldDB" id="A0A2B9PQU4"/>
<name>A0A2B9PQU4_BACCE</name>
<dbReference type="InterPro" id="IPR038765">
    <property type="entry name" value="Papain-like_cys_pep_sf"/>
</dbReference>
<dbReference type="Proteomes" id="UP000223777">
    <property type="component" value="Unassembled WGS sequence"/>
</dbReference>
<dbReference type="EMBL" id="NUIL01000015">
    <property type="protein sequence ID" value="PGO29180.1"/>
    <property type="molecule type" value="Genomic_DNA"/>
</dbReference>
<dbReference type="SUPFAM" id="SSF54001">
    <property type="entry name" value="Cysteine proteinases"/>
    <property type="match status" value="1"/>
</dbReference>
<proteinExistence type="predicted"/>
<comment type="caution">
    <text evidence="2">The sequence shown here is derived from an EMBL/GenBank/DDBJ whole genome shotgun (WGS) entry which is preliminary data.</text>
</comment>
<sequence>MRLKDINFNIDLGEGDYYKVSNGKFTFRLRGEQHTIGSKLYPITAKDKAHGFSNGITENGHHLEVAEMMGRSNWEFKSGYCYTNAEILCRVFNEMGIGAKYYSGWVFTGLSMPIHHAWVVVDGNVYDISIHMTSQYLMMEQANQGIDLRSKEAVRAVKESMSKTKPIQDHFVWGKVPDHMFYVGNEDAPDSARKNYAKAIKASKDVSNHPSYNHMDKGDMYEASPYQKALDEA</sequence>
<gene>
    <name evidence="2" type="ORF">CN984_12095</name>
</gene>
<feature type="region of interest" description="Disordered" evidence="1">
    <location>
        <begin position="206"/>
        <end position="233"/>
    </location>
</feature>
<protein>
    <submittedName>
        <fullName evidence="2">Uncharacterized protein</fullName>
    </submittedName>
</protein>